<organism evidence="10 11">
    <name type="scientific">Zingiber officinale</name>
    <name type="common">Ginger</name>
    <name type="synonym">Amomum zingiber</name>
    <dbReference type="NCBI Taxonomy" id="94328"/>
    <lineage>
        <taxon>Eukaryota</taxon>
        <taxon>Viridiplantae</taxon>
        <taxon>Streptophyta</taxon>
        <taxon>Embryophyta</taxon>
        <taxon>Tracheophyta</taxon>
        <taxon>Spermatophyta</taxon>
        <taxon>Magnoliopsida</taxon>
        <taxon>Liliopsida</taxon>
        <taxon>Zingiberales</taxon>
        <taxon>Zingiberaceae</taxon>
        <taxon>Zingiber</taxon>
    </lineage>
</organism>
<dbReference type="GO" id="GO:0005634">
    <property type="term" value="C:nucleus"/>
    <property type="evidence" value="ECO:0007669"/>
    <property type="project" value="UniProtKB-SubCell"/>
</dbReference>
<evidence type="ECO:0000256" key="7">
    <source>
        <dbReference type="SAM" id="MobiDB-lite"/>
    </source>
</evidence>
<feature type="compositionally biased region" description="Basic and acidic residues" evidence="7">
    <location>
        <begin position="170"/>
        <end position="184"/>
    </location>
</feature>
<keyword evidence="3" id="KW-0805">Transcription regulation</keyword>
<feature type="domain" description="HTH myb-type" evidence="9">
    <location>
        <begin position="116"/>
        <end position="145"/>
    </location>
</feature>
<dbReference type="PROSITE" id="PS50090">
    <property type="entry name" value="MYB_LIKE"/>
    <property type="match status" value="2"/>
</dbReference>
<dbReference type="FunFam" id="1.10.10.60:FF:000001">
    <property type="entry name" value="MYB-related transcription factor"/>
    <property type="match status" value="1"/>
</dbReference>
<dbReference type="InterPro" id="IPR009057">
    <property type="entry name" value="Homeodomain-like_sf"/>
</dbReference>
<keyword evidence="4" id="KW-0238">DNA-binding</keyword>
<dbReference type="InterPro" id="IPR015495">
    <property type="entry name" value="Myb_TF_plants"/>
</dbReference>
<dbReference type="AlphaFoldDB" id="A0A8J5H9D3"/>
<feature type="domain" description="HTH myb-type" evidence="9">
    <location>
        <begin position="9"/>
        <end position="79"/>
    </location>
</feature>
<evidence type="ECO:0000259" key="8">
    <source>
        <dbReference type="PROSITE" id="PS50090"/>
    </source>
</evidence>
<dbReference type="GO" id="GO:0003677">
    <property type="term" value="F:DNA binding"/>
    <property type="evidence" value="ECO:0007669"/>
    <property type="project" value="UniProtKB-KW"/>
</dbReference>
<dbReference type="InterPro" id="IPR001005">
    <property type="entry name" value="SANT/Myb"/>
</dbReference>
<dbReference type="Proteomes" id="UP000734854">
    <property type="component" value="Unassembled WGS sequence"/>
</dbReference>
<evidence type="ECO:0000256" key="4">
    <source>
        <dbReference type="ARBA" id="ARBA00023125"/>
    </source>
</evidence>
<evidence type="ECO:0000313" key="10">
    <source>
        <dbReference type="EMBL" id="KAG6522169.1"/>
    </source>
</evidence>
<evidence type="ECO:0000313" key="11">
    <source>
        <dbReference type="Proteomes" id="UP000734854"/>
    </source>
</evidence>
<feature type="compositionally biased region" description="Polar residues" evidence="7">
    <location>
        <begin position="193"/>
        <end position="214"/>
    </location>
</feature>
<feature type="domain" description="Myb-like" evidence="8">
    <location>
        <begin position="76"/>
        <end position="141"/>
    </location>
</feature>
<protein>
    <submittedName>
        <fullName evidence="10">Uncharacterized protein</fullName>
    </submittedName>
</protein>
<gene>
    <name evidence="10" type="ORF">ZIOFF_019306</name>
</gene>
<dbReference type="CDD" id="cd00167">
    <property type="entry name" value="SANT"/>
    <property type="match status" value="2"/>
</dbReference>
<evidence type="ECO:0000259" key="9">
    <source>
        <dbReference type="PROSITE" id="PS51294"/>
    </source>
</evidence>
<keyword evidence="11" id="KW-1185">Reference proteome</keyword>
<dbReference type="SUPFAM" id="SSF46689">
    <property type="entry name" value="Homeodomain-like"/>
    <property type="match status" value="1"/>
</dbReference>
<evidence type="ECO:0000256" key="2">
    <source>
        <dbReference type="ARBA" id="ARBA00022737"/>
    </source>
</evidence>
<sequence length="281" mass="31966">MVRAPCCSNMGLKKGPWTPEEDRLLISYVEKHGHENWRALPKQAANAFFWHDSISVSVGLLRCGKSCRLRWTNYLRPGIKRGNYTMEEEETIINLHETLGNRTNIAWQTKEVLDSRRWSEIASKLPGRTDNEIKNVWHTHLKKRIKPTQTVQDSPRKCQIDTPKFGSKAKAIDRKATRKPKLDCPSHGPPSPSQSLSETLTTPCTNSSNKMCETSNEDIKEEAIVTPYELSDIDDNIWSDAFFADYGTSWDDSLASFCSFSGNEDGIDFWMQVFMEAGDLS</sequence>
<keyword evidence="2" id="KW-0677">Repeat</keyword>
<evidence type="ECO:0000256" key="6">
    <source>
        <dbReference type="ARBA" id="ARBA00023242"/>
    </source>
</evidence>
<evidence type="ECO:0000256" key="3">
    <source>
        <dbReference type="ARBA" id="ARBA00023015"/>
    </source>
</evidence>
<dbReference type="Gene3D" id="1.10.10.60">
    <property type="entry name" value="Homeodomain-like"/>
    <property type="match status" value="2"/>
</dbReference>
<dbReference type="InterPro" id="IPR017930">
    <property type="entry name" value="Myb_dom"/>
</dbReference>
<keyword evidence="6" id="KW-0539">Nucleus</keyword>
<dbReference type="PANTHER" id="PTHR10641">
    <property type="entry name" value="MYB FAMILY TRANSCRIPTION FACTOR"/>
    <property type="match status" value="1"/>
</dbReference>
<reference evidence="10 11" key="1">
    <citation type="submission" date="2020-08" db="EMBL/GenBank/DDBJ databases">
        <title>Plant Genome Project.</title>
        <authorList>
            <person name="Zhang R.-G."/>
        </authorList>
    </citation>
    <scope>NUCLEOTIDE SEQUENCE [LARGE SCALE GENOMIC DNA]</scope>
    <source>
        <tissue evidence="10">Rhizome</tissue>
    </source>
</reference>
<keyword evidence="5" id="KW-0804">Transcription</keyword>
<comment type="subcellular location">
    <subcellularLocation>
        <location evidence="1">Nucleus</location>
    </subcellularLocation>
</comment>
<dbReference type="PANTHER" id="PTHR10641:SF1413">
    <property type="entry name" value="MYB-RELATED PROTEIN MYB4"/>
    <property type="match status" value="1"/>
</dbReference>
<accession>A0A8J5H9D3</accession>
<feature type="region of interest" description="Disordered" evidence="7">
    <location>
        <begin position="169"/>
        <end position="215"/>
    </location>
</feature>
<dbReference type="Pfam" id="PF00249">
    <property type="entry name" value="Myb_DNA-binding"/>
    <property type="match status" value="2"/>
</dbReference>
<dbReference type="PROSITE" id="PS51294">
    <property type="entry name" value="HTH_MYB"/>
    <property type="match status" value="2"/>
</dbReference>
<comment type="caution">
    <text evidence="10">The sequence shown here is derived from an EMBL/GenBank/DDBJ whole genome shotgun (WGS) entry which is preliminary data.</text>
</comment>
<dbReference type="SMART" id="SM00717">
    <property type="entry name" value="SANT"/>
    <property type="match status" value="2"/>
</dbReference>
<name>A0A8J5H9D3_ZINOF</name>
<evidence type="ECO:0000256" key="1">
    <source>
        <dbReference type="ARBA" id="ARBA00004123"/>
    </source>
</evidence>
<dbReference type="EMBL" id="JACMSC010000005">
    <property type="protein sequence ID" value="KAG6522169.1"/>
    <property type="molecule type" value="Genomic_DNA"/>
</dbReference>
<evidence type="ECO:0000256" key="5">
    <source>
        <dbReference type="ARBA" id="ARBA00023163"/>
    </source>
</evidence>
<proteinExistence type="predicted"/>
<feature type="domain" description="Myb-like" evidence="8">
    <location>
        <begin position="9"/>
        <end position="75"/>
    </location>
</feature>